<dbReference type="Gene3D" id="6.10.140.1340">
    <property type="match status" value="1"/>
</dbReference>
<gene>
    <name evidence="3" type="ORF">EPV75_06460</name>
</gene>
<dbReference type="Proteomes" id="UP000285478">
    <property type="component" value="Chromosome"/>
</dbReference>
<keyword evidence="4" id="KW-1185">Reference proteome</keyword>
<dbReference type="RefSeq" id="WP_029938082.1">
    <property type="nucleotide sequence ID" value="NZ_CP035033.1"/>
</dbReference>
<keyword evidence="1" id="KW-1133">Transmembrane helix</keyword>
<protein>
    <submittedName>
        <fullName evidence="3">DUF2892 domain-containing protein</fullName>
    </submittedName>
</protein>
<organism evidence="3 4">
    <name type="scientific">Hydrogenovibrio thermophilus</name>
    <dbReference type="NCBI Taxonomy" id="265883"/>
    <lineage>
        <taxon>Bacteria</taxon>
        <taxon>Pseudomonadati</taxon>
        <taxon>Pseudomonadota</taxon>
        <taxon>Gammaproteobacteria</taxon>
        <taxon>Thiotrichales</taxon>
        <taxon>Piscirickettsiaceae</taxon>
        <taxon>Hydrogenovibrio</taxon>
    </lineage>
</organism>
<keyword evidence="1" id="KW-0472">Membrane</keyword>
<dbReference type="AlphaFoldDB" id="A0A410H342"/>
<feature type="transmembrane region" description="Helical" evidence="1">
    <location>
        <begin position="31"/>
        <end position="55"/>
    </location>
</feature>
<sequence length="67" mass="7489">MVIEKFMMLMVGTMVLLSAILAYVYTPAWLLLTGFIGLNLLISGLTGFCPMVYILRKFGLKHGCAFR</sequence>
<keyword evidence="1" id="KW-0812">Transmembrane</keyword>
<evidence type="ECO:0000259" key="2">
    <source>
        <dbReference type="Pfam" id="PF11127"/>
    </source>
</evidence>
<proteinExistence type="predicted"/>
<dbReference type="InterPro" id="IPR021309">
    <property type="entry name" value="YgaP-like_TM"/>
</dbReference>
<feature type="transmembrane region" description="Helical" evidence="1">
    <location>
        <begin position="7"/>
        <end position="25"/>
    </location>
</feature>
<feature type="domain" description="Inner membrane protein YgaP-like transmembrane" evidence="2">
    <location>
        <begin position="3"/>
        <end position="56"/>
    </location>
</feature>
<dbReference type="KEGG" id="htr:EPV75_06460"/>
<reference evidence="3 4" key="1">
    <citation type="journal article" date="2018" name="Environ. Microbiol.">
        <title>Genomes of ubiquitous marine and hypersaline Hydrogenovibrio, Thiomicrorhabdus and Thiomicrospira spp. encode a diversity of mechanisms to sustain chemolithoautotrophy in heterogeneous environments.</title>
        <authorList>
            <person name="Scott K.M."/>
            <person name="Williams J."/>
            <person name="Porter C.M.B."/>
            <person name="Russel S."/>
            <person name="Harmer T.L."/>
            <person name="Paul J.H."/>
            <person name="Antonen K.M."/>
            <person name="Bridges M.K."/>
            <person name="Camper G.J."/>
            <person name="Campla C.K."/>
            <person name="Casella L.G."/>
            <person name="Chase E."/>
            <person name="Conrad J.W."/>
            <person name="Cruz M.C."/>
            <person name="Dunlap D.S."/>
            <person name="Duran L."/>
            <person name="Fahsbender E.M."/>
            <person name="Goldsmith D.B."/>
            <person name="Keeley R.F."/>
            <person name="Kondoff M.R."/>
            <person name="Kussy B.I."/>
            <person name="Lane M.K."/>
            <person name="Lawler S."/>
            <person name="Leigh B.A."/>
            <person name="Lewis C."/>
            <person name="Lostal L.M."/>
            <person name="Marking D."/>
            <person name="Mancera P.A."/>
            <person name="McClenthan E.C."/>
            <person name="McIntyre E.A."/>
            <person name="Mine J.A."/>
            <person name="Modi S."/>
            <person name="Moore B.D."/>
            <person name="Morgan W.A."/>
            <person name="Nelson K.M."/>
            <person name="Nguyen K.N."/>
            <person name="Ogburn N."/>
            <person name="Parrino D.G."/>
            <person name="Pedapudi A.D."/>
            <person name="Pelham R.P."/>
            <person name="Preece A.M."/>
            <person name="Rampersad E.A."/>
            <person name="Richardson J.C."/>
            <person name="Rodgers C.M."/>
            <person name="Schaffer B.L."/>
            <person name="Sheridan N.E."/>
            <person name="Solone M.R."/>
            <person name="Staley Z.R."/>
            <person name="Tabuchi M."/>
            <person name="Waide R.J."/>
            <person name="Wanjugi P.W."/>
            <person name="Young S."/>
            <person name="Clum A."/>
            <person name="Daum C."/>
            <person name="Huntemann M."/>
            <person name="Ivanova N."/>
            <person name="Kyrpides N."/>
            <person name="Mikhailova N."/>
            <person name="Palaniappan K."/>
            <person name="Pillay M."/>
            <person name="Reddy T.B.K."/>
            <person name="Shapiro N."/>
            <person name="Stamatis D."/>
            <person name="Varghese N."/>
            <person name="Woyke T."/>
            <person name="Boden R."/>
            <person name="Freyermuth S.K."/>
            <person name="Kerfeld C.A."/>
        </authorList>
    </citation>
    <scope>NUCLEOTIDE SEQUENCE [LARGE SCALE GENOMIC DNA]</scope>
    <source>
        <strain evidence="3 4">JR-2</strain>
    </source>
</reference>
<evidence type="ECO:0000313" key="4">
    <source>
        <dbReference type="Proteomes" id="UP000285478"/>
    </source>
</evidence>
<name>A0A410H342_9GAMM</name>
<accession>A0A410H342</accession>
<evidence type="ECO:0000313" key="3">
    <source>
        <dbReference type="EMBL" id="QAB15334.1"/>
    </source>
</evidence>
<dbReference type="Pfam" id="PF11127">
    <property type="entry name" value="YgaP-like_TM"/>
    <property type="match status" value="1"/>
</dbReference>
<dbReference type="EMBL" id="CP035033">
    <property type="protein sequence ID" value="QAB15334.1"/>
    <property type="molecule type" value="Genomic_DNA"/>
</dbReference>
<evidence type="ECO:0000256" key="1">
    <source>
        <dbReference type="SAM" id="Phobius"/>
    </source>
</evidence>